<evidence type="ECO:0000259" key="6">
    <source>
        <dbReference type="PROSITE" id="PS51077"/>
    </source>
</evidence>
<dbReference type="InterPro" id="IPR036388">
    <property type="entry name" value="WH-like_DNA-bd_sf"/>
</dbReference>
<dbReference type="AlphaFoldDB" id="A0A927BUM4"/>
<comment type="function">
    <text evidence="4">May be an activator protein for the gylABX operon.</text>
</comment>
<dbReference type="PROSITE" id="PS51078">
    <property type="entry name" value="ICLR_ED"/>
    <property type="match status" value="1"/>
</dbReference>
<dbReference type="InterPro" id="IPR005471">
    <property type="entry name" value="Tscrpt_reg_IclR_N"/>
</dbReference>
<feature type="domain" description="IclR-ED" evidence="7">
    <location>
        <begin position="78"/>
        <end position="262"/>
    </location>
</feature>
<dbReference type="GO" id="GO:0003700">
    <property type="term" value="F:DNA-binding transcription factor activity"/>
    <property type="evidence" value="ECO:0007669"/>
    <property type="project" value="TreeGrafter"/>
</dbReference>
<dbReference type="EMBL" id="JACXIZ010000026">
    <property type="protein sequence ID" value="MBD2846637.1"/>
    <property type="molecule type" value="Genomic_DNA"/>
</dbReference>
<dbReference type="PANTHER" id="PTHR30136">
    <property type="entry name" value="HELIX-TURN-HELIX TRANSCRIPTIONAL REGULATOR, ICLR FAMILY"/>
    <property type="match status" value="1"/>
</dbReference>
<sequence length="274" mass="30398">MVNTEKPAKSAAMLTQSVTRALAILSCFSDEEPELRVADFCRKLDLTQSNVSRLLSTMVSIGYVKKEESSGYYRLGTEIVSLGGIALNNYEIRKQSLPEMHEMERRLGLDTNLAILDDDTILYLAHVDSYESPRMYTFIGRRNPLHCTAIGKVLLAHMDETARDRLLGRIEMYAYTDKTVTDQNVLLEQLAACKRRGYAIELEELALGRACLAAPIFDKSGKIAAGISVSGSLSKMNLAGREQELAAALIELAGRVSMKMGHVTVHMNRTPHSR</sequence>
<dbReference type="SMART" id="SM00346">
    <property type="entry name" value="HTH_ICLR"/>
    <property type="match status" value="1"/>
</dbReference>
<dbReference type="Gene3D" id="3.30.450.40">
    <property type="match status" value="1"/>
</dbReference>
<comment type="caution">
    <text evidence="8">The sequence shown here is derived from an EMBL/GenBank/DDBJ whole genome shotgun (WGS) entry which is preliminary data.</text>
</comment>
<dbReference type="SUPFAM" id="SSF46785">
    <property type="entry name" value="Winged helix' DNA-binding domain"/>
    <property type="match status" value="1"/>
</dbReference>
<evidence type="ECO:0000256" key="3">
    <source>
        <dbReference type="ARBA" id="ARBA00023163"/>
    </source>
</evidence>
<evidence type="ECO:0000256" key="2">
    <source>
        <dbReference type="ARBA" id="ARBA00023125"/>
    </source>
</evidence>
<keyword evidence="1" id="KW-0805">Transcription regulation</keyword>
<dbReference type="Pfam" id="PF09339">
    <property type="entry name" value="HTH_IclR"/>
    <property type="match status" value="1"/>
</dbReference>
<evidence type="ECO:0000313" key="8">
    <source>
        <dbReference type="EMBL" id="MBD2846637.1"/>
    </source>
</evidence>
<keyword evidence="9" id="KW-1185">Reference proteome</keyword>
<feature type="domain" description="HTH iclR-type" evidence="6">
    <location>
        <begin position="15"/>
        <end position="77"/>
    </location>
</feature>
<gene>
    <name evidence="8" type="ORF">IDH44_15665</name>
</gene>
<accession>A0A927BUM4</accession>
<evidence type="ECO:0000259" key="7">
    <source>
        <dbReference type="PROSITE" id="PS51078"/>
    </source>
</evidence>
<dbReference type="RefSeq" id="WP_190919219.1">
    <property type="nucleotide sequence ID" value="NZ_JACXIZ010000026.1"/>
</dbReference>
<dbReference type="Proteomes" id="UP000621560">
    <property type="component" value="Unassembled WGS sequence"/>
</dbReference>
<dbReference type="GO" id="GO:0045892">
    <property type="term" value="P:negative regulation of DNA-templated transcription"/>
    <property type="evidence" value="ECO:0007669"/>
    <property type="project" value="TreeGrafter"/>
</dbReference>
<dbReference type="InterPro" id="IPR050707">
    <property type="entry name" value="HTH_MetabolicPath_Reg"/>
</dbReference>
<dbReference type="SUPFAM" id="SSF55781">
    <property type="entry name" value="GAF domain-like"/>
    <property type="match status" value="1"/>
</dbReference>
<name>A0A927BUM4_9BACL</name>
<evidence type="ECO:0000313" key="9">
    <source>
        <dbReference type="Proteomes" id="UP000621560"/>
    </source>
</evidence>
<dbReference type="InterPro" id="IPR029016">
    <property type="entry name" value="GAF-like_dom_sf"/>
</dbReference>
<dbReference type="Gene3D" id="1.10.10.10">
    <property type="entry name" value="Winged helix-like DNA-binding domain superfamily/Winged helix DNA-binding domain"/>
    <property type="match status" value="1"/>
</dbReference>
<dbReference type="PANTHER" id="PTHR30136:SF24">
    <property type="entry name" value="HTH-TYPE TRANSCRIPTIONAL REPRESSOR ALLR"/>
    <property type="match status" value="1"/>
</dbReference>
<dbReference type="PROSITE" id="PS51077">
    <property type="entry name" value="HTH_ICLR"/>
    <property type="match status" value="1"/>
</dbReference>
<dbReference type="Pfam" id="PF01614">
    <property type="entry name" value="IclR_C"/>
    <property type="match status" value="1"/>
</dbReference>
<organism evidence="8 9">
    <name type="scientific">Paenibacillus sabuli</name>
    <dbReference type="NCBI Taxonomy" id="2772509"/>
    <lineage>
        <taxon>Bacteria</taxon>
        <taxon>Bacillati</taxon>
        <taxon>Bacillota</taxon>
        <taxon>Bacilli</taxon>
        <taxon>Bacillales</taxon>
        <taxon>Paenibacillaceae</taxon>
        <taxon>Paenibacillus</taxon>
    </lineage>
</organism>
<evidence type="ECO:0000256" key="1">
    <source>
        <dbReference type="ARBA" id="ARBA00023015"/>
    </source>
</evidence>
<evidence type="ECO:0000256" key="5">
    <source>
        <dbReference type="ARBA" id="ARBA00070406"/>
    </source>
</evidence>
<keyword evidence="2" id="KW-0238">DNA-binding</keyword>
<protein>
    <recommendedName>
        <fullName evidence="5">Glycerol operon regulatory protein</fullName>
    </recommendedName>
</protein>
<dbReference type="InterPro" id="IPR036390">
    <property type="entry name" value="WH_DNA-bd_sf"/>
</dbReference>
<dbReference type="InterPro" id="IPR014757">
    <property type="entry name" value="Tscrpt_reg_IclR_C"/>
</dbReference>
<dbReference type="FunFam" id="1.10.10.10:FF:000056">
    <property type="entry name" value="IclR family transcriptional regulator"/>
    <property type="match status" value="1"/>
</dbReference>
<proteinExistence type="predicted"/>
<evidence type="ECO:0000256" key="4">
    <source>
        <dbReference type="ARBA" id="ARBA00058938"/>
    </source>
</evidence>
<keyword evidence="3" id="KW-0804">Transcription</keyword>
<reference evidence="8" key="1">
    <citation type="submission" date="2020-09" db="EMBL/GenBank/DDBJ databases">
        <title>A novel bacterium of genus Paenibacillus, isolated from South China Sea.</title>
        <authorList>
            <person name="Huang H."/>
            <person name="Mo K."/>
            <person name="Hu Y."/>
        </authorList>
    </citation>
    <scope>NUCLEOTIDE SEQUENCE</scope>
    <source>
        <strain evidence="8">IB182496</strain>
    </source>
</reference>
<dbReference type="GO" id="GO:0003677">
    <property type="term" value="F:DNA binding"/>
    <property type="evidence" value="ECO:0007669"/>
    <property type="project" value="UniProtKB-KW"/>
</dbReference>